<keyword evidence="3" id="KW-1185">Reference proteome</keyword>
<dbReference type="InterPro" id="IPR052077">
    <property type="entry name" value="CcrZ_PhaseVar_Mediator"/>
</dbReference>
<proteinExistence type="predicted"/>
<dbReference type="Pfam" id="PF01636">
    <property type="entry name" value="APH"/>
    <property type="match status" value="1"/>
</dbReference>
<reference evidence="2 3" key="1">
    <citation type="submission" date="2017-05" db="EMBL/GenBank/DDBJ databases">
        <title>Vagococcus spp. assemblies.</title>
        <authorList>
            <person name="Gulvik C.A."/>
        </authorList>
    </citation>
    <scope>NUCLEOTIDE SEQUENCE [LARGE SCALE GENOMIC DNA]</scope>
    <source>
        <strain evidence="2 3">DSM 24756</strain>
    </source>
</reference>
<dbReference type="EMBL" id="NGJZ01000002">
    <property type="protein sequence ID" value="RSU06968.1"/>
    <property type="molecule type" value="Genomic_DNA"/>
</dbReference>
<evidence type="ECO:0000313" key="3">
    <source>
        <dbReference type="Proteomes" id="UP000288669"/>
    </source>
</evidence>
<evidence type="ECO:0000313" key="2">
    <source>
        <dbReference type="EMBL" id="RSU06968.1"/>
    </source>
</evidence>
<dbReference type="AlphaFoldDB" id="A0A430AGF1"/>
<gene>
    <name evidence="2" type="ORF">CBF30_06825</name>
</gene>
<comment type="caution">
    <text evidence="2">The sequence shown here is derived from an EMBL/GenBank/DDBJ whole genome shotgun (WGS) entry which is preliminary data.</text>
</comment>
<feature type="domain" description="Aminoglycoside phosphotransferase" evidence="1">
    <location>
        <begin position="12"/>
        <end position="213"/>
    </location>
</feature>
<keyword evidence="2" id="KW-0808">Transferase</keyword>
<organism evidence="2 3">
    <name type="scientific">Vagococcus entomophilus</name>
    <dbReference type="NCBI Taxonomy" id="1160095"/>
    <lineage>
        <taxon>Bacteria</taxon>
        <taxon>Bacillati</taxon>
        <taxon>Bacillota</taxon>
        <taxon>Bacilli</taxon>
        <taxon>Lactobacillales</taxon>
        <taxon>Enterococcaceae</taxon>
        <taxon>Vagococcus</taxon>
    </lineage>
</organism>
<dbReference type="PANTHER" id="PTHR40086">
    <property type="entry name" value="PHOSPHOTRANSFERASE YTMP-RELATED"/>
    <property type="match status" value="1"/>
</dbReference>
<dbReference type="GO" id="GO:0016740">
    <property type="term" value="F:transferase activity"/>
    <property type="evidence" value="ECO:0007669"/>
    <property type="project" value="UniProtKB-KW"/>
</dbReference>
<accession>A0A430AGF1</accession>
<sequence length="260" mass="30167">MHFQLDKNWHLQPISGDTGNTYMGVNGEEKLFIKRNSSPFLAALSKEGITPKLVWTKRTGSGDVYTAQEWLEGTLLKADEIGTRLDVLEILYRVHHSQSLKEMLKKIGGKELSAFDLLGLYAENLPQELKKNQYLARVFRYQEDHLPESNLDECVVCHGDVIRHNWIVSEESRLYLVDWDSALLADPVYDLGIILGKYVPLTNWPNWLASYGKKPTPTVLKKAMWYATMAFLMRIRKDFKKNDLIQMNREIEQLKKLFNY</sequence>
<dbReference type="RefSeq" id="WP_126824172.1">
    <property type="nucleotide sequence ID" value="NZ_JBHLWU010000002.1"/>
</dbReference>
<dbReference type="InterPro" id="IPR011009">
    <property type="entry name" value="Kinase-like_dom_sf"/>
</dbReference>
<name>A0A430AGF1_9ENTE</name>
<evidence type="ECO:0000259" key="1">
    <source>
        <dbReference type="Pfam" id="PF01636"/>
    </source>
</evidence>
<dbReference type="PANTHER" id="PTHR40086:SF1">
    <property type="entry name" value="CELL CYCLE REGULATOR CCRZ"/>
    <property type="match status" value="1"/>
</dbReference>
<dbReference type="OrthoDB" id="3171511at2"/>
<dbReference type="Proteomes" id="UP000288669">
    <property type="component" value="Unassembled WGS sequence"/>
</dbReference>
<protein>
    <submittedName>
        <fullName evidence="2">Aminoglycoside phosphotransferase</fullName>
    </submittedName>
</protein>
<dbReference type="SUPFAM" id="SSF56112">
    <property type="entry name" value="Protein kinase-like (PK-like)"/>
    <property type="match status" value="1"/>
</dbReference>
<dbReference type="InterPro" id="IPR002575">
    <property type="entry name" value="Aminoglycoside_PTrfase"/>
</dbReference>
<dbReference type="Gene3D" id="3.90.1200.10">
    <property type="match status" value="1"/>
</dbReference>